<feature type="domain" description="Methyltransferase" evidence="3">
    <location>
        <begin position="50"/>
        <end position="150"/>
    </location>
</feature>
<organism evidence="4">
    <name type="scientific">Rosellinia necatrix</name>
    <name type="common">White root-rot fungus</name>
    <dbReference type="NCBI Taxonomy" id="77044"/>
    <lineage>
        <taxon>Eukaryota</taxon>
        <taxon>Fungi</taxon>
        <taxon>Dikarya</taxon>
        <taxon>Ascomycota</taxon>
        <taxon>Pezizomycotina</taxon>
        <taxon>Sordariomycetes</taxon>
        <taxon>Xylariomycetidae</taxon>
        <taxon>Xylariales</taxon>
        <taxon>Xylariaceae</taxon>
        <taxon>Rosellinia</taxon>
    </lineage>
</organism>
<dbReference type="OrthoDB" id="3647at2759"/>
<dbReference type="InterPro" id="IPR029063">
    <property type="entry name" value="SAM-dependent_MTases_sf"/>
</dbReference>
<evidence type="ECO:0000259" key="3">
    <source>
        <dbReference type="Pfam" id="PF13649"/>
    </source>
</evidence>
<evidence type="ECO:0000313" key="5">
    <source>
        <dbReference type="Proteomes" id="UP000054516"/>
    </source>
</evidence>
<keyword evidence="5" id="KW-1185">Reference proteome</keyword>
<evidence type="ECO:0000313" key="4">
    <source>
        <dbReference type="EMBL" id="GAW25258.1"/>
    </source>
</evidence>
<dbReference type="GO" id="GO:0008168">
    <property type="term" value="F:methyltransferase activity"/>
    <property type="evidence" value="ECO:0007669"/>
    <property type="project" value="UniProtKB-KW"/>
</dbReference>
<comment type="similarity">
    <text evidence="1">Belongs to the methyltransferase superfamily. LaeA methyltransferase family.</text>
</comment>
<evidence type="ECO:0000256" key="2">
    <source>
        <dbReference type="SAM" id="MobiDB-lite"/>
    </source>
</evidence>
<sequence>MADVVTVVKQDYAKEANNYETYWSGSSVPFARLDVELFVSALGQATGETVLDLAGGSGIKARVALDAGAAAIDIVDISGEMIREGKKVEEGLGRNKIRWFEADITKPLDHLPLHPQYDIVLAHWPFDHAENMAALEGMFCNVVSHMKPGGRFFGVRCCDPRAPAMTSGGLASPSRTSRKSRGG</sequence>
<dbReference type="PANTHER" id="PTHR43591">
    <property type="entry name" value="METHYLTRANSFERASE"/>
    <property type="match status" value="1"/>
</dbReference>
<keyword evidence="4" id="KW-0808">Transferase</keyword>
<dbReference type="GO" id="GO:0032259">
    <property type="term" value="P:methylation"/>
    <property type="evidence" value="ECO:0007669"/>
    <property type="project" value="UniProtKB-KW"/>
</dbReference>
<dbReference type="EMBL" id="DF977448">
    <property type="protein sequence ID" value="GAW25258.1"/>
    <property type="molecule type" value="Genomic_DNA"/>
</dbReference>
<proteinExistence type="inferred from homology"/>
<dbReference type="Gene3D" id="3.40.50.150">
    <property type="entry name" value="Vaccinia Virus protein VP39"/>
    <property type="match status" value="1"/>
</dbReference>
<dbReference type="SUPFAM" id="SSF53335">
    <property type="entry name" value="S-adenosyl-L-methionine-dependent methyltransferases"/>
    <property type="match status" value="1"/>
</dbReference>
<dbReference type="Proteomes" id="UP000054516">
    <property type="component" value="Unassembled WGS sequence"/>
</dbReference>
<protein>
    <submittedName>
        <fullName evidence="4">Putative methyltransferase protein</fullName>
    </submittedName>
</protein>
<feature type="region of interest" description="Disordered" evidence="2">
    <location>
        <begin position="164"/>
        <end position="183"/>
    </location>
</feature>
<name>A0A1S8A575_ROSNE</name>
<dbReference type="Pfam" id="PF13649">
    <property type="entry name" value="Methyltransf_25"/>
    <property type="match status" value="1"/>
</dbReference>
<dbReference type="InterPro" id="IPR041698">
    <property type="entry name" value="Methyltransf_25"/>
</dbReference>
<dbReference type="AlphaFoldDB" id="A0A1S8A575"/>
<keyword evidence="4" id="KW-0489">Methyltransferase</keyword>
<accession>A0A1S8A575</accession>
<dbReference type="CDD" id="cd02440">
    <property type="entry name" value="AdoMet_MTases"/>
    <property type="match status" value="1"/>
</dbReference>
<gene>
    <name evidence="4" type="ORF">SAMD00023353_0303780</name>
</gene>
<dbReference type="STRING" id="77044.A0A1S8A575"/>
<evidence type="ECO:0000256" key="1">
    <source>
        <dbReference type="ARBA" id="ARBA00038158"/>
    </source>
</evidence>
<reference evidence="4" key="1">
    <citation type="submission" date="2016-03" db="EMBL/GenBank/DDBJ databases">
        <title>Draft genome sequence of Rosellinia necatrix.</title>
        <authorList>
            <person name="Kanematsu S."/>
        </authorList>
    </citation>
    <scope>NUCLEOTIDE SEQUENCE [LARGE SCALE GENOMIC DNA]</scope>
    <source>
        <strain evidence="4">W97</strain>
    </source>
</reference>